<dbReference type="eggNOG" id="arCOG03828">
    <property type="taxonomic scope" value="Archaea"/>
</dbReference>
<accession>M0CPN5</accession>
<reference evidence="2 3" key="1">
    <citation type="journal article" date="2014" name="PLoS Genet.">
        <title>Phylogenetically driven sequencing of extremely halophilic archaea reveals strategies for static and dynamic osmo-response.</title>
        <authorList>
            <person name="Becker E.A."/>
            <person name="Seitzer P.M."/>
            <person name="Tritt A."/>
            <person name="Larsen D."/>
            <person name="Krusor M."/>
            <person name="Yao A.I."/>
            <person name="Wu D."/>
            <person name="Madern D."/>
            <person name="Eisen J.A."/>
            <person name="Darling A.E."/>
            <person name="Facciotti M.T."/>
        </authorList>
    </citation>
    <scope>NUCLEOTIDE SEQUENCE [LARGE SCALE GENOMIC DNA]</scope>
    <source>
        <strain evidence="2 3">JCM 13891</strain>
    </source>
</reference>
<dbReference type="AlphaFoldDB" id="M0CPN5"/>
<evidence type="ECO:0000313" key="3">
    <source>
        <dbReference type="Proteomes" id="UP000011657"/>
    </source>
</evidence>
<evidence type="ECO:0000313" key="2">
    <source>
        <dbReference type="EMBL" id="ELZ24573.1"/>
    </source>
</evidence>
<dbReference type="InterPro" id="IPR036388">
    <property type="entry name" value="WH-like_DNA-bd_sf"/>
</dbReference>
<dbReference type="RefSeq" id="WP_008892380.1">
    <property type="nucleotide sequence ID" value="NZ_AOIS01000003.1"/>
</dbReference>
<dbReference type="OrthoDB" id="241828at2157"/>
<gene>
    <name evidence="2" type="ORF">C477_00135</name>
</gene>
<evidence type="ECO:0000259" key="1">
    <source>
        <dbReference type="Pfam" id="PF24035"/>
    </source>
</evidence>
<comment type="caution">
    <text evidence="2">The sequence shown here is derived from an EMBL/GenBank/DDBJ whole genome shotgun (WGS) entry which is preliminary data.</text>
</comment>
<dbReference type="Proteomes" id="UP000011657">
    <property type="component" value="Unassembled WGS sequence"/>
</dbReference>
<proteinExistence type="predicted"/>
<dbReference type="Gene3D" id="1.10.10.10">
    <property type="entry name" value="Winged helix-like DNA-binding domain superfamily/Winged helix DNA-binding domain"/>
    <property type="match status" value="1"/>
</dbReference>
<keyword evidence="3" id="KW-1185">Reference proteome</keyword>
<dbReference type="PATRIC" id="fig|1227488.3.peg.24"/>
<protein>
    <recommendedName>
        <fullName evidence="1">DUF7344 domain-containing protein</fullName>
    </recommendedName>
</protein>
<dbReference type="Pfam" id="PF24035">
    <property type="entry name" value="DUF7344"/>
    <property type="match status" value="1"/>
</dbReference>
<feature type="domain" description="DUF7344" evidence="1">
    <location>
        <begin position="24"/>
        <end position="95"/>
    </location>
</feature>
<organism evidence="2 3">
    <name type="scientific">Haloterrigena salina JCM 13891</name>
    <dbReference type="NCBI Taxonomy" id="1227488"/>
    <lineage>
        <taxon>Archaea</taxon>
        <taxon>Methanobacteriati</taxon>
        <taxon>Methanobacteriota</taxon>
        <taxon>Stenosarchaea group</taxon>
        <taxon>Halobacteria</taxon>
        <taxon>Halobacteriales</taxon>
        <taxon>Natrialbaceae</taxon>
        <taxon>Haloterrigena</taxon>
    </lineage>
</organism>
<sequence length="116" mass="13195">MTECPIVNRNDVEVCSCTAGNVLRLLSNARRRTVVSVLERSERDSMDVDRLVSTLADEHTDMSAETWKMELHHRHLPALEDGDVIEYDSRSGTVRYYRCKLIADVLAAVEANCSRR</sequence>
<name>M0CPN5_9EURY</name>
<dbReference type="EMBL" id="AOIS01000003">
    <property type="protein sequence ID" value="ELZ24573.1"/>
    <property type="molecule type" value="Genomic_DNA"/>
</dbReference>
<dbReference type="InterPro" id="IPR055768">
    <property type="entry name" value="DUF7344"/>
</dbReference>